<name>A0A5M8NZH4_9BACT</name>
<reference evidence="2 3" key="1">
    <citation type="submission" date="2019-03" db="EMBL/GenBank/DDBJ databases">
        <title>Single cell metagenomics reveals metabolic interactions within the superorganism composed of flagellate Streblomastix strix and complex community of Bacteroidetes bacteria on its surface.</title>
        <authorList>
            <person name="Treitli S.C."/>
            <person name="Kolisko M."/>
            <person name="Husnik F."/>
            <person name="Keeling P."/>
            <person name="Hampl V."/>
        </authorList>
    </citation>
    <scope>NUCLEOTIDE SEQUENCE [LARGE SCALE GENOMIC DNA]</scope>
    <source>
        <strain evidence="2">St1</strain>
    </source>
</reference>
<dbReference type="AlphaFoldDB" id="A0A5M8NZH4"/>
<dbReference type="EMBL" id="SNRX01000017">
    <property type="protein sequence ID" value="KAA6301559.1"/>
    <property type="molecule type" value="Genomic_DNA"/>
</dbReference>
<dbReference type="InterPro" id="IPR053830">
    <property type="entry name" value="DUF6922"/>
</dbReference>
<accession>A0A5M8NZH4</accession>
<dbReference type="Proteomes" id="UP000324575">
    <property type="component" value="Unassembled WGS sequence"/>
</dbReference>
<evidence type="ECO:0000313" key="3">
    <source>
        <dbReference type="Proteomes" id="UP000324575"/>
    </source>
</evidence>
<dbReference type="Pfam" id="PF21956">
    <property type="entry name" value="DUF6922"/>
    <property type="match status" value="1"/>
</dbReference>
<protein>
    <recommendedName>
        <fullName evidence="1">DUF6922 domain-containing protein</fullName>
    </recommendedName>
</protein>
<evidence type="ECO:0000313" key="2">
    <source>
        <dbReference type="EMBL" id="KAA6301559.1"/>
    </source>
</evidence>
<evidence type="ECO:0000259" key="1">
    <source>
        <dbReference type="Pfam" id="PF21956"/>
    </source>
</evidence>
<organism evidence="2 3">
    <name type="scientific">Candidatus Ordinivivax streblomastigis</name>
    <dbReference type="NCBI Taxonomy" id="2540710"/>
    <lineage>
        <taxon>Bacteria</taxon>
        <taxon>Pseudomonadati</taxon>
        <taxon>Bacteroidota</taxon>
        <taxon>Bacteroidia</taxon>
        <taxon>Bacteroidales</taxon>
        <taxon>Candidatus Ordinivivax</taxon>
    </lineage>
</organism>
<feature type="domain" description="DUF6922" evidence="1">
    <location>
        <begin position="9"/>
        <end position="59"/>
    </location>
</feature>
<proteinExistence type="predicted"/>
<comment type="caution">
    <text evidence="2">The sequence shown here is derived from an EMBL/GenBank/DDBJ whole genome shotgun (WGS) entry which is preliminary data.</text>
</comment>
<gene>
    <name evidence="2" type="ORF">EZS26_002303</name>
</gene>
<sequence length="102" mass="12320">MVTMKEPRFSENLFWDADMNDLDLDVHKTYVVGRVLDYGEWNDWQTIRNYYGMDELKKIALRIRTMFPKSLSFIATMTNTPEEQFRCYEQIKNKKNANYFIS</sequence>